<accession>A0A0K1PD28</accession>
<dbReference type="EMBL" id="CP012332">
    <property type="protein sequence ID" value="AKU91425.1"/>
    <property type="molecule type" value="Genomic_DNA"/>
</dbReference>
<dbReference type="Proteomes" id="UP000055590">
    <property type="component" value="Chromosome"/>
</dbReference>
<evidence type="ECO:0000313" key="3">
    <source>
        <dbReference type="Proteomes" id="UP000055590"/>
    </source>
</evidence>
<reference evidence="2 3" key="1">
    <citation type="submission" date="2015-08" db="EMBL/GenBank/DDBJ databases">
        <authorList>
            <person name="Babu N.S."/>
            <person name="Beckwith C.J."/>
            <person name="Beseler K.G."/>
            <person name="Brison A."/>
            <person name="Carone J.V."/>
            <person name="Caskin T.P."/>
            <person name="Diamond M."/>
            <person name="Durham M.E."/>
            <person name="Foxe J.M."/>
            <person name="Go M."/>
            <person name="Henderson B.A."/>
            <person name="Jones I.B."/>
            <person name="McGettigan J.A."/>
            <person name="Micheletti S.J."/>
            <person name="Nasrallah M.E."/>
            <person name="Ortiz D."/>
            <person name="Piller C.R."/>
            <person name="Privatt S.R."/>
            <person name="Schneider S.L."/>
            <person name="Sharp S."/>
            <person name="Smith T.C."/>
            <person name="Stanton J.D."/>
            <person name="Ullery H.E."/>
            <person name="Wilson R.J."/>
            <person name="Serrano M.G."/>
            <person name="Buck G."/>
            <person name="Lee V."/>
            <person name="Wang Y."/>
            <person name="Carvalho R."/>
            <person name="Voegtly L."/>
            <person name="Shi R."/>
            <person name="Duckworth R."/>
            <person name="Johnson A."/>
            <person name="Loviza R."/>
            <person name="Walstead R."/>
            <person name="Shah Z."/>
            <person name="Kiflezghi M."/>
            <person name="Wade K."/>
            <person name="Ball S.L."/>
            <person name="Bradley K.W."/>
            <person name="Asai D.J."/>
            <person name="Bowman C.A."/>
            <person name="Russell D.A."/>
            <person name="Pope W.H."/>
            <person name="Jacobs-Sera D."/>
            <person name="Hendrix R.W."/>
            <person name="Hatfull G.F."/>
        </authorList>
    </citation>
    <scope>NUCLEOTIDE SEQUENCE [LARGE SCALE GENOMIC DNA]</scope>
    <source>
        <strain evidence="2 3">DSM 27710</strain>
    </source>
</reference>
<evidence type="ECO:0000256" key="1">
    <source>
        <dbReference type="SAM" id="SignalP"/>
    </source>
</evidence>
<keyword evidence="1" id="KW-0732">Signal</keyword>
<dbReference type="RefSeq" id="WP_050725735.1">
    <property type="nucleotide sequence ID" value="NZ_CP012332.1"/>
</dbReference>
<dbReference type="AlphaFoldDB" id="A0A0K1PD28"/>
<keyword evidence="3" id="KW-1185">Reference proteome</keyword>
<feature type="chain" id="PRO_5005465386" evidence="1">
    <location>
        <begin position="26"/>
        <end position="128"/>
    </location>
</feature>
<proteinExistence type="predicted"/>
<organism evidence="2 3">
    <name type="scientific">Vulgatibacter incomptus</name>
    <dbReference type="NCBI Taxonomy" id="1391653"/>
    <lineage>
        <taxon>Bacteria</taxon>
        <taxon>Pseudomonadati</taxon>
        <taxon>Myxococcota</taxon>
        <taxon>Myxococcia</taxon>
        <taxon>Myxococcales</taxon>
        <taxon>Cystobacterineae</taxon>
        <taxon>Vulgatibacteraceae</taxon>
        <taxon>Vulgatibacter</taxon>
    </lineage>
</organism>
<dbReference type="KEGG" id="vin:AKJ08_1812"/>
<sequence length="128" mass="13448">MRRHSSLLSWIAALGLLLHAATAAASIWCSMAGELSVSCCCPGTKEAAPDAAIHAPSDCCKQAIRAQEVENASHLALADAGPLDWAPAPPWDRHLLEPVSLDVRMDDATHPSSTPPPLIALATVVIVR</sequence>
<protein>
    <submittedName>
        <fullName evidence="2">Uncharacterized protein</fullName>
    </submittedName>
</protein>
<name>A0A0K1PD28_9BACT</name>
<gene>
    <name evidence="2" type="ORF">AKJ08_1812</name>
</gene>
<feature type="signal peptide" evidence="1">
    <location>
        <begin position="1"/>
        <end position="25"/>
    </location>
</feature>
<dbReference type="STRING" id="1391653.AKJ08_1812"/>
<evidence type="ECO:0000313" key="2">
    <source>
        <dbReference type="EMBL" id="AKU91425.1"/>
    </source>
</evidence>